<accession>U4LGC5</accession>
<dbReference type="AlphaFoldDB" id="U4LGC5"/>
<gene>
    <name evidence="1" type="ORF">PCON_09554</name>
</gene>
<evidence type="ECO:0000313" key="2">
    <source>
        <dbReference type="Proteomes" id="UP000018144"/>
    </source>
</evidence>
<keyword evidence="2" id="KW-1185">Reference proteome</keyword>
<reference evidence="1 2" key="1">
    <citation type="journal article" date="2013" name="PLoS Genet.">
        <title>The genome and development-dependent transcriptomes of Pyronema confluens: a window into fungal evolution.</title>
        <authorList>
            <person name="Traeger S."/>
            <person name="Altegoer F."/>
            <person name="Freitag M."/>
            <person name="Gabaldon T."/>
            <person name="Kempken F."/>
            <person name="Kumar A."/>
            <person name="Marcet-Houben M."/>
            <person name="Poggeler S."/>
            <person name="Stajich J.E."/>
            <person name="Nowrousian M."/>
        </authorList>
    </citation>
    <scope>NUCLEOTIDE SEQUENCE [LARGE SCALE GENOMIC DNA]</scope>
    <source>
        <strain evidence="2">CBS 100304</strain>
        <tissue evidence="1">Vegetative mycelium</tissue>
    </source>
</reference>
<dbReference type="OrthoDB" id="411615at2759"/>
<evidence type="ECO:0000313" key="1">
    <source>
        <dbReference type="EMBL" id="CCX30953.1"/>
    </source>
</evidence>
<protein>
    <submittedName>
        <fullName evidence="1">Uncharacterized protein</fullName>
    </submittedName>
</protein>
<dbReference type="EMBL" id="HF935497">
    <property type="protein sequence ID" value="CCX30953.1"/>
    <property type="molecule type" value="Genomic_DNA"/>
</dbReference>
<organism evidence="1 2">
    <name type="scientific">Pyronema omphalodes (strain CBS 100304)</name>
    <name type="common">Pyronema confluens</name>
    <dbReference type="NCBI Taxonomy" id="1076935"/>
    <lineage>
        <taxon>Eukaryota</taxon>
        <taxon>Fungi</taxon>
        <taxon>Dikarya</taxon>
        <taxon>Ascomycota</taxon>
        <taxon>Pezizomycotina</taxon>
        <taxon>Pezizomycetes</taxon>
        <taxon>Pezizales</taxon>
        <taxon>Pyronemataceae</taxon>
        <taxon>Pyronema</taxon>
    </lineage>
</organism>
<proteinExistence type="predicted"/>
<dbReference type="Proteomes" id="UP000018144">
    <property type="component" value="Unassembled WGS sequence"/>
</dbReference>
<name>U4LGC5_PYROM</name>
<sequence length="101" mass="11512">MARIPENMDAILAVHNELVDLAAELEGLMALLNNVSIDSEPMSYKEAMASPEREQWKEAMRREWKALIPNKTFEAFQDQGPYVQSKIWSVAPVQSSEGYNR</sequence>